<protein>
    <submittedName>
        <fullName evidence="5">Uncharacterized protein</fullName>
    </submittedName>
</protein>
<evidence type="ECO:0000259" key="2">
    <source>
        <dbReference type="Pfam" id="PF07539"/>
    </source>
</evidence>
<dbReference type="PANTHER" id="PTHR17695">
    <property type="entry name" value="SMALL SUBUNIT PROCESSOME COMPONENT 20 HOMOLOG"/>
    <property type="match status" value="1"/>
</dbReference>
<gene>
    <name evidence="5" type="ORF">PRZ48_010744</name>
</gene>
<dbReference type="Gene3D" id="1.25.10.10">
    <property type="entry name" value="Leucine-rich Repeat Variant"/>
    <property type="match status" value="4"/>
</dbReference>
<evidence type="ECO:0000313" key="6">
    <source>
        <dbReference type="Proteomes" id="UP001305779"/>
    </source>
</evidence>
<dbReference type="Pfam" id="PF23099">
    <property type="entry name" value="UTP20_C"/>
    <property type="match status" value="1"/>
</dbReference>
<dbReference type="SUPFAM" id="SSF48371">
    <property type="entry name" value="ARM repeat"/>
    <property type="match status" value="3"/>
</dbReference>
<dbReference type="InterPro" id="IPR046523">
    <property type="entry name" value="UTP20_dom"/>
</dbReference>
<dbReference type="InterPro" id="IPR052575">
    <property type="entry name" value="SSU_processome_comp_20"/>
</dbReference>
<evidence type="ECO:0000256" key="1">
    <source>
        <dbReference type="SAM" id="MobiDB-lite"/>
    </source>
</evidence>
<accession>A0ABR0EAE5</accession>
<proteinExistence type="predicted"/>
<reference evidence="5 6" key="1">
    <citation type="journal article" date="2023" name="G3 (Bethesda)">
        <title>A chromosome-level genome assembly of Zasmidium syzygii isolated from banana leaves.</title>
        <authorList>
            <person name="van Westerhoven A.C."/>
            <person name="Mehrabi R."/>
            <person name="Talebi R."/>
            <person name="Steentjes M.B.F."/>
            <person name="Corcolon B."/>
            <person name="Chong P.A."/>
            <person name="Kema G.H.J."/>
            <person name="Seidl M.F."/>
        </authorList>
    </citation>
    <scope>NUCLEOTIDE SEQUENCE [LARGE SCALE GENOMIC DNA]</scope>
    <source>
        <strain evidence="5 6">P124</strain>
    </source>
</reference>
<organism evidence="5 6">
    <name type="scientific">Zasmidium cellare</name>
    <name type="common">Wine cellar mold</name>
    <name type="synonym">Racodium cellare</name>
    <dbReference type="NCBI Taxonomy" id="395010"/>
    <lineage>
        <taxon>Eukaryota</taxon>
        <taxon>Fungi</taxon>
        <taxon>Dikarya</taxon>
        <taxon>Ascomycota</taxon>
        <taxon>Pezizomycotina</taxon>
        <taxon>Dothideomycetes</taxon>
        <taxon>Dothideomycetidae</taxon>
        <taxon>Mycosphaerellales</taxon>
        <taxon>Mycosphaerellaceae</taxon>
        <taxon>Zasmidium</taxon>
    </lineage>
</organism>
<dbReference type="Pfam" id="PF20416">
    <property type="entry name" value="UTP20"/>
    <property type="match status" value="1"/>
</dbReference>
<dbReference type="EMBL" id="JAXOVC010000008">
    <property type="protein sequence ID" value="KAK4498088.1"/>
    <property type="molecule type" value="Genomic_DNA"/>
</dbReference>
<evidence type="ECO:0000259" key="4">
    <source>
        <dbReference type="Pfam" id="PF23099"/>
    </source>
</evidence>
<keyword evidence="6" id="KW-1185">Reference proteome</keyword>
<feature type="domain" description="U3 small nucleolar RNA-associated protein 20 N-terminal" evidence="2">
    <location>
        <begin position="870"/>
        <end position="1441"/>
    </location>
</feature>
<dbReference type="Proteomes" id="UP001305779">
    <property type="component" value="Unassembled WGS sequence"/>
</dbReference>
<comment type="caution">
    <text evidence="5">The sequence shown here is derived from an EMBL/GenBank/DDBJ whole genome shotgun (WGS) entry which is preliminary data.</text>
</comment>
<evidence type="ECO:0000259" key="3">
    <source>
        <dbReference type="Pfam" id="PF20416"/>
    </source>
</evidence>
<sequence length="2529" mass="281342">MPPTSRGKPAKAFKVVKPKKNTKRTTVSTRNHRFQSFNERISNLKIDPVRRKRHVDAQEEAVEESHTYLGSALEEWRDINLSHTFTTFAKEVAPLCDNLAVVLYNENTIMDILVKYIEKGDALAMEPLLALLAKFAHDLDERFEKHFQRAVATVTSVAAKHSDFAVIEWSFTCLAWLFKYLSRLLVPDLRPLYDLLAPYFGKSTQKPFIVRFTAEAMSFLLRKAATVYQRDPKPLDTIIEHMLSDLESAKDSSSLSLYVQGVMTLLTEAIKGVQGGIHNSGIALLQSLFKLAEKSSKADDDVAGEAVTGVLTSLIHHCNSGTFRPVLDILLAFVDDSTESATGPQIAFCSDILFTVISVRKGTRISEWKRVMQVVQGLIARCDQFVESDGTARTSALALLAVSLQTATIDAVLASRKTLESIRGGKWRPYFLRFCDMVARFGTERFQEFVLPHFQKFVLDHAQAGDDALYSLIPRLAAAKGESKLKPAPQMIESLLAALSDIAQHQSANGSTDRIAEAHRKLAALPHLAVTGQHISSVKSHLLAIVEAALRTPRDKQPQLADFALGTAFHHLLDHADNDTPLQHLWPQLCETANAFTGLEKFCSNLLRYMKLARPAQTENLELATLTDALVACLSMPSHSIRQDAIDILQKLYQMRGEEVPSILSIIANIESMPISLDTSRTISMNIRRLAPEYAALADGDLMKNAIPRYCFGLLHVHLSQAWDDSTAALSAFSEDKVGEEVVISLAESWLNGKPDAESDEQDAPSLVDVNSDWFKVFSDFECPNFARNTAIRKQVFEEPLSGIPSASDKLSHDLRRTLAITATARNQALKVLAKIPHIAEKRSRLLVPVLLRWAGSQSDEDERDSSTERWSRKDQKAMLGIFAQFVNPKVLYKSQEVYDALLSLCANGDVEIQRSAVKAVLAWKEPAIKRYEEHLLNLLDEARFREELSVFLRDEADDEDDAIRPQDHPKLMPVLLRLLYGRAVAGGKEGQSGRRKAIFVALSRFGEHALGQFLDIGLPAVTDQSAADGEILQQTKTPLRQQFGMLNMVNDMLQVLGAELEAFSTKLMNSVLSCAVCASQRLEDSDFDKDMSLLRSVRQAAVQCLVKIYASMSGETLEQYGTIIVDKLITPRLDAFVAENAQSVSGLLRLLASWTEHQATTQLFASGAGRMLEVLALLLESQHTKVDVRLFILQEIVEKLTQDDVDASILQPHVSSFVKAIGTIIDRQPSKELLDACVKSFSQLAGRITSPDEAANVTKTCGELLTKPSKAVSPSTKAGLLRTLLPLIDQFAVTGRDELYTTVSALFSRLNDSESRLLLSQVLKALVKDDSPLTEVAKTCEDMNAMGTRLDEVDHDRRERAFARVYDTAQYLSLAQWQPIVHNCLFYIRDPEDRVNRSSASHALQLFVDAAAQSPEPSPWLSLLDEAVIAGIERGMRETSELVRAEYLQVLGHLVEKLPAWPRISGMKTLVVGGDDEASFFSNVLHIQQHRRLRALRRLGDEASNLASNSVSRIFLPLLEHFVFDQIEGDSGRTLADQTVQTIGSLAKVLNRSAFRATFQRYTSYLKTKTDMEKTVLRLLGAMVDGMQNTAAADQSSSGVITNDYLPPLLEYLHQKDESTVDRRMPVAVTIVKLMMALPEPDLIARLPAVLTDVSHVLRSRAQEARDQTRKALGSISPLVGNRFFGFILKELRSALKRGYQLHVLSFTVHSLLVEGNFEPGDLDECLPDLMLVIMDDIFGVTGQEKDAEEYKSGMKEVKSSKSYDTMELLARVTPVPKLGELVRPIRSLLSEKLDLKAVKKIDDLLTRLRKGLDQNPASDSRDMLAFCWEIVSQVYAEESAKPAAEAKVDERAKRYLIQPEEPKKSKNKGATTSYRFKLISFALNLLRKVVRRHEDLQTPQNMAGFLPMAGDALIQGQEEVKLSAMRLFSTIMRVPLPQLEANAPVYVKEAVAIIKGAPSMSTDAAKAALELITSVLREKRSVDVKEKDIALVLKRIKTDIDEPDRQGIIYRFLRAVLGRKIVITEMYETMDEVGKAMVTSPDRSIRESARGAYLQFVMEYPQGKDRWQKQTSFLVGNLQYEHAAGRQSVMEFLNLMLGKIGDDVLAEISPRIFVSLLPVLIGDTTDSCRDMARILVGKLFEHAGDAQLTQFLSLMDTWLKKEKKSTIKAGALQCWAVQLRARELPSKRLEGLRQKIEDIISDCAEEDAITEPQLIRDSLKTFGVLVETAPAVGFSKPSANLWQAIQRIPSSDDFEVQEHVASLLGTFFTDVASTSSKTADGLSGLPLRGSGGLEIGAEDMRRLCSVNLRALRAISLGTSQTLTTQIVRNLVFLGRCFGANEMPWSEQNRESDNESEAADEDEAAEDAAPTEADNSSALSNLMRRLSSMLMADKFSIMSRTATLQALAALLHQLSAIPNLQTVLRPLYALTDPSVPKPPGELHKALEDKANETLDLIQKKIGAEAYVAALAETRTKARERRNERRQKRRIEAVSAPERWAADKKRKYEGKKLKQKAKGMEARGKRRGW</sequence>
<feature type="compositionally biased region" description="Basic residues" evidence="1">
    <location>
        <begin position="2504"/>
        <end position="2517"/>
    </location>
</feature>
<name>A0ABR0EAE5_ZASCE</name>
<dbReference type="InterPro" id="IPR011430">
    <property type="entry name" value="UTP20_N"/>
</dbReference>
<feature type="region of interest" description="Disordered" evidence="1">
    <location>
        <begin position="2345"/>
        <end position="2379"/>
    </location>
</feature>
<feature type="domain" description="U3 small nucleolar RNA-associated protein 20 C-terminal" evidence="4">
    <location>
        <begin position="2243"/>
        <end position="2516"/>
    </location>
</feature>
<dbReference type="PANTHER" id="PTHR17695:SF11">
    <property type="entry name" value="SMALL SUBUNIT PROCESSOME COMPONENT 20 HOMOLOG"/>
    <property type="match status" value="1"/>
</dbReference>
<dbReference type="InterPro" id="IPR016024">
    <property type="entry name" value="ARM-type_fold"/>
</dbReference>
<dbReference type="InterPro" id="IPR011989">
    <property type="entry name" value="ARM-like"/>
</dbReference>
<feature type="domain" description="U3 small nucleolar RNA-associated protein 20" evidence="3">
    <location>
        <begin position="1617"/>
        <end position="1832"/>
    </location>
</feature>
<dbReference type="Pfam" id="PF07539">
    <property type="entry name" value="UTP20_N"/>
    <property type="match status" value="1"/>
</dbReference>
<feature type="compositionally biased region" description="Acidic residues" evidence="1">
    <location>
        <begin position="2355"/>
        <end position="2367"/>
    </location>
</feature>
<feature type="compositionally biased region" description="Low complexity" evidence="1">
    <location>
        <begin position="2368"/>
        <end position="2379"/>
    </location>
</feature>
<feature type="region of interest" description="Disordered" evidence="1">
    <location>
        <begin position="2479"/>
        <end position="2529"/>
    </location>
</feature>
<dbReference type="InterPro" id="IPR057525">
    <property type="entry name" value="UTP20_C"/>
</dbReference>
<evidence type="ECO:0000313" key="5">
    <source>
        <dbReference type="EMBL" id="KAK4498088.1"/>
    </source>
</evidence>